<evidence type="ECO:0008006" key="12">
    <source>
        <dbReference type="Google" id="ProtNLM"/>
    </source>
</evidence>
<accession>A0A369N288</accession>
<evidence type="ECO:0000313" key="7">
    <source>
        <dbReference type="Proteomes" id="UP000253752"/>
    </source>
</evidence>
<keyword evidence="1" id="KW-1133">Transmembrane helix</keyword>
<dbReference type="Proteomes" id="UP000253752">
    <property type="component" value="Unassembled WGS sequence"/>
</dbReference>
<dbReference type="GeneID" id="69510038"/>
<reference evidence="2 11" key="2">
    <citation type="submission" date="2019-11" db="EMBL/GenBank/DDBJ databases">
        <title>Whole genome shotgun sequencing (WGS) data from Adlercreutzia equolifaciens ResAG-91, Eggerthella lenta MRI-F36, MRI-F37, MRI-F40, ResAG-49, ResAG-88, ResAG-121, ResAG-145, and Gordonibacter sp. ResAG-5, ResAG-26, ResAG-43, ResAG-50, ResAG-59.</title>
        <authorList>
            <person name="Stoll D.A."/>
            <person name="Danylec N."/>
            <person name="Franz C.M.A.P."/>
            <person name="Huch M."/>
        </authorList>
    </citation>
    <scope>NUCLEOTIDE SEQUENCE [LARGE SCALE GENOMIC DNA]</scope>
    <source>
        <strain evidence="2 11">ResAG-88</strain>
    </source>
</reference>
<evidence type="ECO:0000313" key="11">
    <source>
        <dbReference type="Proteomes" id="UP000436429"/>
    </source>
</evidence>
<organism evidence="3 10">
    <name type="scientific">Eggerthella lenta</name>
    <name type="common">Eubacterium lentum</name>
    <dbReference type="NCBI Taxonomy" id="84112"/>
    <lineage>
        <taxon>Bacteria</taxon>
        <taxon>Bacillati</taxon>
        <taxon>Actinomycetota</taxon>
        <taxon>Coriobacteriia</taxon>
        <taxon>Eggerthellales</taxon>
        <taxon>Eggerthellaceae</taxon>
        <taxon>Eggerthella</taxon>
    </lineage>
</organism>
<name>A0A369N288_EGGLN</name>
<dbReference type="Proteomes" id="UP000253970">
    <property type="component" value="Unassembled WGS sequence"/>
</dbReference>
<dbReference type="EMBL" id="PPUQ01000016">
    <property type="protein sequence ID" value="RDC36754.1"/>
    <property type="molecule type" value="Genomic_DNA"/>
</dbReference>
<evidence type="ECO:0000313" key="8">
    <source>
        <dbReference type="Proteomes" id="UP000253857"/>
    </source>
</evidence>
<evidence type="ECO:0000256" key="1">
    <source>
        <dbReference type="SAM" id="Phobius"/>
    </source>
</evidence>
<keyword evidence="1" id="KW-0812">Transmembrane</keyword>
<dbReference type="AlphaFoldDB" id="A0A369N288"/>
<proteinExistence type="predicted"/>
<evidence type="ECO:0000313" key="9">
    <source>
        <dbReference type="Proteomes" id="UP000253915"/>
    </source>
</evidence>
<comment type="caution">
    <text evidence="3">The sequence shown here is derived from an EMBL/GenBank/DDBJ whole genome shotgun (WGS) entry which is preliminary data.</text>
</comment>
<dbReference type="Proteomes" id="UP000253915">
    <property type="component" value="Unassembled WGS sequence"/>
</dbReference>
<sequence length="76" mass="7726">MFGLEFTPSTVVVALIVLALVFLAVRRLVRNGMCDCHKGDDAHGGCAGGCGGCSGCGAASAMVADMQKRAAAESHR</sequence>
<dbReference type="Proteomes" id="UP000436429">
    <property type="component" value="Unassembled WGS sequence"/>
</dbReference>
<dbReference type="EMBL" id="PPTU01000009">
    <property type="protein sequence ID" value="RDB70618.1"/>
    <property type="molecule type" value="Genomic_DNA"/>
</dbReference>
<evidence type="ECO:0000313" key="3">
    <source>
        <dbReference type="EMBL" id="RDB70618.1"/>
    </source>
</evidence>
<reference evidence="7 8" key="1">
    <citation type="journal article" date="2018" name="Elife">
        <title>Discovery and characterization of a prevalent human gut bacterial enzyme sufficient for the inactivation of a family of plant toxins.</title>
        <authorList>
            <person name="Koppel N."/>
            <person name="Bisanz J.E."/>
            <person name="Pandelia M.E."/>
            <person name="Turnbaugh P.J."/>
            <person name="Balskus E.P."/>
        </authorList>
    </citation>
    <scope>NUCLEOTIDE SEQUENCE [LARGE SCALE GENOMIC DNA]</scope>
    <source>
        <strain evidence="6 9">16A</strain>
        <strain evidence="5 8">FAA1-1-60AUCSF</strain>
        <strain evidence="4 7">MR1 #12</strain>
        <strain evidence="3 10">W1 BHI 6</strain>
    </source>
</reference>
<evidence type="ECO:0000313" key="2">
    <source>
        <dbReference type="EMBL" id="MVN34097.1"/>
    </source>
</evidence>
<gene>
    <name evidence="6" type="ORF">C1853_11305</name>
    <name evidence="5" type="ORF">C1871_12455</name>
    <name evidence="4" type="ORF">C1872_13965</name>
    <name evidence="3" type="ORF">C1875_07595</name>
    <name evidence="2" type="ORF">GO726_13120</name>
</gene>
<evidence type="ECO:0000313" key="4">
    <source>
        <dbReference type="EMBL" id="RDB75404.1"/>
    </source>
</evidence>
<dbReference type="Proteomes" id="UP000253857">
    <property type="component" value="Unassembled WGS sequence"/>
</dbReference>
<evidence type="ECO:0000313" key="10">
    <source>
        <dbReference type="Proteomes" id="UP000253970"/>
    </source>
</evidence>
<dbReference type="EMBL" id="PPTY01000027">
    <property type="protein sequence ID" value="RDB83071.1"/>
    <property type="molecule type" value="Genomic_DNA"/>
</dbReference>
<feature type="transmembrane region" description="Helical" evidence="1">
    <location>
        <begin position="6"/>
        <end position="25"/>
    </location>
</feature>
<dbReference type="EMBL" id="PPTX01000028">
    <property type="protein sequence ID" value="RDB75404.1"/>
    <property type="molecule type" value="Genomic_DNA"/>
</dbReference>
<evidence type="ECO:0000313" key="5">
    <source>
        <dbReference type="EMBL" id="RDB83071.1"/>
    </source>
</evidence>
<keyword evidence="1" id="KW-0472">Membrane</keyword>
<dbReference type="RefSeq" id="WP_009306182.1">
    <property type="nucleotide sequence ID" value="NZ_AP025575.1"/>
</dbReference>
<evidence type="ECO:0000313" key="6">
    <source>
        <dbReference type="EMBL" id="RDC36754.1"/>
    </source>
</evidence>
<protein>
    <recommendedName>
        <fullName evidence="12">FeoB-associated Cys-rich membrane protein</fullName>
    </recommendedName>
</protein>
<dbReference type="EMBL" id="WPOM01000037">
    <property type="protein sequence ID" value="MVN34097.1"/>
    <property type="molecule type" value="Genomic_DNA"/>
</dbReference>